<reference evidence="2 3" key="1">
    <citation type="submission" date="2019-07" db="EMBL/GenBank/DDBJ databases">
        <title>WGS assembly of Gossypium tomentosum.</title>
        <authorList>
            <person name="Chen Z.J."/>
            <person name="Sreedasyam A."/>
            <person name="Ando A."/>
            <person name="Song Q."/>
            <person name="De L."/>
            <person name="Hulse-Kemp A."/>
            <person name="Ding M."/>
            <person name="Ye W."/>
            <person name="Kirkbride R."/>
            <person name="Jenkins J."/>
            <person name="Plott C."/>
            <person name="Lovell J."/>
            <person name="Lin Y.-M."/>
            <person name="Vaughn R."/>
            <person name="Liu B."/>
            <person name="Li W."/>
            <person name="Simpson S."/>
            <person name="Scheffler B."/>
            <person name="Saski C."/>
            <person name="Grover C."/>
            <person name="Hu G."/>
            <person name="Conover J."/>
            <person name="Carlson J."/>
            <person name="Shu S."/>
            <person name="Boston L."/>
            <person name="Williams M."/>
            <person name="Peterson D."/>
            <person name="Mcgee K."/>
            <person name="Jones D."/>
            <person name="Wendel J."/>
            <person name="Stelly D."/>
            <person name="Grimwood J."/>
            <person name="Schmutz J."/>
        </authorList>
    </citation>
    <scope>NUCLEOTIDE SEQUENCE [LARGE SCALE GENOMIC DNA]</scope>
    <source>
        <strain evidence="2">7179.01</strain>
    </source>
</reference>
<organism evidence="2 3">
    <name type="scientific">Gossypium tomentosum</name>
    <name type="common">Hawaiian cotton</name>
    <name type="synonym">Gossypium sandvicense</name>
    <dbReference type="NCBI Taxonomy" id="34277"/>
    <lineage>
        <taxon>Eukaryota</taxon>
        <taxon>Viridiplantae</taxon>
        <taxon>Streptophyta</taxon>
        <taxon>Embryophyta</taxon>
        <taxon>Tracheophyta</taxon>
        <taxon>Spermatophyta</taxon>
        <taxon>Magnoliopsida</taxon>
        <taxon>eudicotyledons</taxon>
        <taxon>Gunneridae</taxon>
        <taxon>Pentapetalae</taxon>
        <taxon>rosids</taxon>
        <taxon>malvids</taxon>
        <taxon>Malvales</taxon>
        <taxon>Malvaceae</taxon>
        <taxon>Malvoideae</taxon>
        <taxon>Gossypium</taxon>
    </lineage>
</organism>
<dbReference type="EMBL" id="CM017618">
    <property type="protein sequence ID" value="TYI09248.1"/>
    <property type="molecule type" value="Genomic_DNA"/>
</dbReference>
<evidence type="ECO:0000259" key="1">
    <source>
        <dbReference type="Pfam" id="PF05695"/>
    </source>
</evidence>
<keyword evidence="3" id="KW-1185">Reference proteome</keyword>
<sequence>MFAFREKIPIEVEGFFKQQGAGSTIQSNDIEHVSHLFSRGKWAISLQNCAQFHMWQFRQDLFVSWGKNPHESDFLRNISRENWIWLDNVWLVNRDRFFSKVRNVSSNIQYDSTRSSFVQVTDSRQLKGSSDQSR</sequence>
<gene>
    <name evidence="2" type="ORF">ES332_A09G058400v1</name>
</gene>
<dbReference type="Pfam" id="PF05695">
    <property type="entry name" value="Ycf2"/>
    <property type="match status" value="1"/>
</dbReference>
<proteinExistence type="predicted"/>
<protein>
    <recommendedName>
        <fullName evidence="1">Ycf2 N-terminal domain-containing protein</fullName>
    </recommendedName>
</protein>
<dbReference type="Proteomes" id="UP000322667">
    <property type="component" value="Chromosome A09"/>
</dbReference>
<accession>A0A5D2NYU6</accession>
<name>A0A5D2NYU6_GOSTO</name>
<evidence type="ECO:0000313" key="3">
    <source>
        <dbReference type="Proteomes" id="UP000322667"/>
    </source>
</evidence>
<dbReference type="InterPro" id="IPR056777">
    <property type="entry name" value="Ycf2_N"/>
</dbReference>
<feature type="domain" description="Ycf2 N-terminal" evidence="1">
    <location>
        <begin position="1"/>
        <end position="134"/>
    </location>
</feature>
<feature type="non-terminal residue" evidence="2">
    <location>
        <position position="134"/>
    </location>
</feature>
<dbReference type="AlphaFoldDB" id="A0A5D2NYU6"/>
<evidence type="ECO:0000313" key="2">
    <source>
        <dbReference type="EMBL" id="TYI09248.1"/>
    </source>
</evidence>